<evidence type="ECO:0000256" key="3">
    <source>
        <dbReference type="ARBA" id="ARBA00022989"/>
    </source>
</evidence>
<dbReference type="GO" id="GO:0005230">
    <property type="term" value="F:extracellular ligand-gated monoatomic ion channel activity"/>
    <property type="evidence" value="ECO:0007669"/>
    <property type="project" value="InterPro"/>
</dbReference>
<dbReference type="AlphaFoldDB" id="A0AA88XPQ6"/>
<dbReference type="Pfam" id="PF02931">
    <property type="entry name" value="Neur_chan_LBD"/>
    <property type="match status" value="1"/>
</dbReference>
<protein>
    <submittedName>
        <fullName evidence="8">Uncharacterized protein</fullName>
    </submittedName>
</protein>
<feature type="transmembrane region" description="Helical" evidence="5">
    <location>
        <begin position="330"/>
        <end position="349"/>
    </location>
</feature>
<evidence type="ECO:0000259" key="6">
    <source>
        <dbReference type="Pfam" id="PF02931"/>
    </source>
</evidence>
<dbReference type="InterPro" id="IPR006201">
    <property type="entry name" value="Neur_channel"/>
</dbReference>
<dbReference type="Pfam" id="PF02932">
    <property type="entry name" value="Neur_chan_memb"/>
    <property type="match status" value="1"/>
</dbReference>
<keyword evidence="5" id="KW-0407">Ion channel</keyword>
<dbReference type="GO" id="GO:0004888">
    <property type="term" value="F:transmembrane signaling receptor activity"/>
    <property type="evidence" value="ECO:0007669"/>
    <property type="project" value="InterPro"/>
</dbReference>
<dbReference type="Gene3D" id="2.70.170.10">
    <property type="entry name" value="Neurotransmitter-gated ion-channel ligand-binding domain"/>
    <property type="match status" value="1"/>
</dbReference>
<feature type="transmembrane region" description="Helical" evidence="5">
    <location>
        <begin position="184"/>
        <end position="208"/>
    </location>
</feature>
<comment type="caution">
    <text evidence="8">The sequence shown here is derived from an EMBL/GenBank/DDBJ whole genome shotgun (WGS) entry which is preliminary data.</text>
</comment>
<keyword evidence="3 5" id="KW-1133">Transmembrane helix</keyword>
<dbReference type="Gene3D" id="1.20.58.390">
    <property type="entry name" value="Neurotransmitter-gated ion-channel transmembrane domain"/>
    <property type="match status" value="1"/>
</dbReference>
<gene>
    <name evidence="8" type="ORF">FSP39_025001</name>
</gene>
<reference evidence="8" key="1">
    <citation type="submission" date="2019-08" db="EMBL/GenBank/DDBJ databases">
        <title>The improved chromosome-level genome for the pearl oyster Pinctada fucata martensii using PacBio sequencing and Hi-C.</title>
        <authorList>
            <person name="Zheng Z."/>
        </authorList>
    </citation>
    <scope>NUCLEOTIDE SEQUENCE</scope>
    <source>
        <strain evidence="8">ZZ-2019</strain>
        <tissue evidence="8">Adductor muscle</tissue>
    </source>
</reference>
<feature type="transmembrane region" description="Helical" evidence="5">
    <location>
        <begin position="214"/>
        <end position="234"/>
    </location>
</feature>
<dbReference type="InterPro" id="IPR036734">
    <property type="entry name" value="Neur_chan_lig-bd_sf"/>
</dbReference>
<keyword evidence="5" id="KW-0813">Transport</keyword>
<sequence>MDVTFQSHLLRMIYLDETGSELKTYMSFDVYWTDELLQWNTTDYAGIENIQVSVDDIWLPDLVLANGLGEHNDLPSQQSVLNIHHTGGVSWAPGGPLKTYCDVDISKYPFDTQICDLFIKPSMLDSTMQVLRPSAKKLGPLDHFNPDSQWDVVDASQHFRTIKKQRGLEEINFRLMLKLKRRTLYYILNMISPVVLLAFLSVCCFIIPPSCGEKMTLCISIFLTFAVYITIITEEMPRSTIGISRFGLFLTSQLILSALAIVLNSVVLHVYHKEEEVCGCAFLKAKKRGNLAYMSNADRSSETIISNDSSKSTDDKCSPNKLLANKLDRFFMIMFLLLNIISFVVFASFF</sequence>
<dbReference type="PRINTS" id="PR00252">
    <property type="entry name" value="NRIONCHANNEL"/>
</dbReference>
<dbReference type="InterPro" id="IPR036719">
    <property type="entry name" value="Neuro-gated_channel_TM_sf"/>
</dbReference>
<organism evidence="8 9">
    <name type="scientific">Pinctada imbricata</name>
    <name type="common">Atlantic pearl-oyster</name>
    <name type="synonym">Pinctada martensii</name>
    <dbReference type="NCBI Taxonomy" id="66713"/>
    <lineage>
        <taxon>Eukaryota</taxon>
        <taxon>Metazoa</taxon>
        <taxon>Spiralia</taxon>
        <taxon>Lophotrochozoa</taxon>
        <taxon>Mollusca</taxon>
        <taxon>Bivalvia</taxon>
        <taxon>Autobranchia</taxon>
        <taxon>Pteriomorphia</taxon>
        <taxon>Pterioida</taxon>
        <taxon>Pterioidea</taxon>
        <taxon>Pteriidae</taxon>
        <taxon>Pinctada</taxon>
    </lineage>
</organism>
<dbReference type="CDD" id="cd19051">
    <property type="entry name" value="LGIC_TM_cation"/>
    <property type="match status" value="1"/>
</dbReference>
<comment type="similarity">
    <text evidence="5">Belongs to the ligand-gated ion channel (TC 1.A.9) family.</text>
</comment>
<dbReference type="EMBL" id="VSWD01000013">
    <property type="protein sequence ID" value="KAK3085142.1"/>
    <property type="molecule type" value="Genomic_DNA"/>
</dbReference>
<keyword evidence="2 5" id="KW-0812">Transmembrane</keyword>
<dbReference type="InterPro" id="IPR018000">
    <property type="entry name" value="Neurotransmitter_ion_chnl_CS"/>
</dbReference>
<comment type="subcellular location">
    <subcellularLocation>
        <location evidence="1">Membrane</location>
        <topology evidence="1">Multi-pass membrane protein</topology>
    </subcellularLocation>
</comment>
<dbReference type="Proteomes" id="UP001186944">
    <property type="component" value="Unassembled WGS sequence"/>
</dbReference>
<dbReference type="GO" id="GO:0016020">
    <property type="term" value="C:membrane"/>
    <property type="evidence" value="ECO:0007669"/>
    <property type="project" value="UniProtKB-SubCell"/>
</dbReference>
<proteinExistence type="inferred from homology"/>
<dbReference type="PANTHER" id="PTHR18945">
    <property type="entry name" value="NEUROTRANSMITTER GATED ION CHANNEL"/>
    <property type="match status" value="1"/>
</dbReference>
<feature type="transmembrane region" description="Helical" evidence="5">
    <location>
        <begin position="246"/>
        <end position="267"/>
    </location>
</feature>
<evidence type="ECO:0000259" key="7">
    <source>
        <dbReference type="Pfam" id="PF02932"/>
    </source>
</evidence>
<keyword evidence="5" id="KW-0406">Ion transport</keyword>
<dbReference type="SUPFAM" id="SSF63712">
    <property type="entry name" value="Nicotinic receptor ligand binding domain-like"/>
    <property type="match status" value="1"/>
</dbReference>
<evidence type="ECO:0000313" key="8">
    <source>
        <dbReference type="EMBL" id="KAK3085142.1"/>
    </source>
</evidence>
<keyword evidence="4 5" id="KW-0472">Membrane</keyword>
<dbReference type="FunFam" id="2.70.170.10:FF:000028">
    <property type="entry name" value="AcetylCholine Receptor"/>
    <property type="match status" value="1"/>
</dbReference>
<dbReference type="PROSITE" id="PS00236">
    <property type="entry name" value="NEUROTR_ION_CHANNEL"/>
    <property type="match status" value="1"/>
</dbReference>
<name>A0AA88XPQ6_PINIB</name>
<feature type="domain" description="Neurotransmitter-gated ion-channel transmembrane" evidence="7">
    <location>
        <begin position="190"/>
        <end position="275"/>
    </location>
</feature>
<dbReference type="CDD" id="cd18989">
    <property type="entry name" value="LGIC_ECD_cation"/>
    <property type="match status" value="1"/>
</dbReference>
<feature type="domain" description="Neurotransmitter-gated ion-channel ligand-binding" evidence="6">
    <location>
        <begin position="1"/>
        <end position="182"/>
    </location>
</feature>
<evidence type="ECO:0000313" key="9">
    <source>
        <dbReference type="Proteomes" id="UP001186944"/>
    </source>
</evidence>
<keyword evidence="9" id="KW-1185">Reference proteome</keyword>
<evidence type="ECO:0000256" key="1">
    <source>
        <dbReference type="ARBA" id="ARBA00004141"/>
    </source>
</evidence>
<dbReference type="InterPro" id="IPR006202">
    <property type="entry name" value="Neur_chan_lig-bd"/>
</dbReference>
<dbReference type="InterPro" id="IPR006029">
    <property type="entry name" value="Neurotrans-gated_channel_TM"/>
</dbReference>
<evidence type="ECO:0000256" key="5">
    <source>
        <dbReference type="RuleBase" id="RU000687"/>
    </source>
</evidence>
<dbReference type="InterPro" id="IPR038050">
    <property type="entry name" value="Neuro_actylchol_rec"/>
</dbReference>
<dbReference type="SUPFAM" id="SSF90112">
    <property type="entry name" value="Neurotransmitter-gated ion-channel transmembrane pore"/>
    <property type="match status" value="1"/>
</dbReference>
<evidence type="ECO:0000256" key="2">
    <source>
        <dbReference type="ARBA" id="ARBA00022692"/>
    </source>
</evidence>
<evidence type="ECO:0000256" key="4">
    <source>
        <dbReference type="ARBA" id="ARBA00023136"/>
    </source>
</evidence>
<accession>A0AA88XPQ6</accession>